<name>A0AAN6G9I9_9BASI</name>
<evidence type="ECO:0008006" key="4">
    <source>
        <dbReference type="Google" id="ProtNLM"/>
    </source>
</evidence>
<feature type="region of interest" description="Disordered" evidence="1">
    <location>
        <begin position="1"/>
        <end position="39"/>
    </location>
</feature>
<feature type="compositionally biased region" description="Low complexity" evidence="1">
    <location>
        <begin position="145"/>
        <end position="159"/>
    </location>
</feature>
<evidence type="ECO:0000256" key="1">
    <source>
        <dbReference type="SAM" id="MobiDB-lite"/>
    </source>
</evidence>
<dbReference type="EMBL" id="JAPDMQ010000280">
    <property type="protein sequence ID" value="KAK0528247.1"/>
    <property type="molecule type" value="Genomic_DNA"/>
</dbReference>
<feature type="region of interest" description="Disordered" evidence="1">
    <location>
        <begin position="65"/>
        <end position="130"/>
    </location>
</feature>
<accession>A0AAN6G9I9</accession>
<feature type="region of interest" description="Disordered" evidence="1">
    <location>
        <begin position="392"/>
        <end position="411"/>
    </location>
</feature>
<gene>
    <name evidence="2" type="ORF">OC842_004611</name>
</gene>
<dbReference type="AlphaFoldDB" id="A0AAN6G9I9"/>
<proteinExistence type="predicted"/>
<evidence type="ECO:0000313" key="3">
    <source>
        <dbReference type="Proteomes" id="UP001176521"/>
    </source>
</evidence>
<feature type="compositionally biased region" description="Basic and acidic residues" evidence="1">
    <location>
        <begin position="115"/>
        <end position="125"/>
    </location>
</feature>
<feature type="compositionally biased region" description="Polar residues" evidence="1">
    <location>
        <begin position="432"/>
        <end position="448"/>
    </location>
</feature>
<feature type="compositionally biased region" description="Low complexity" evidence="1">
    <location>
        <begin position="474"/>
        <end position="501"/>
    </location>
</feature>
<reference evidence="2" key="1">
    <citation type="journal article" date="2023" name="PhytoFront">
        <title>Draft Genome Resources of Seven Strains of Tilletia horrida, Causal Agent of Kernel Smut of Rice.</title>
        <authorList>
            <person name="Khanal S."/>
            <person name="Antony Babu S."/>
            <person name="Zhou X.G."/>
        </authorList>
    </citation>
    <scope>NUCLEOTIDE SEQUENCE</scope>
    <source>
        <strain evidence="2">TX3</strain>
    </source>
</reference>
<protein>
    <recommendedName>
        <fullName evidence="4">Sld7 C-terminal domain-containing protein</fullName>
    </recommendedName>
</protein>
<dbReference type="Proteomes" id="UP001176521">
    <property type="component" value="Unassembled WGS sequence"/>
</dbReference>
<feature type="region of interest" description="Disordered" evidence="1">
    <location>
        <begin position="473"/>
        <end position="501"/>
    </location>
</feature>
<comment type="caution">
    <text evidence="2">The sequence shown here is derived from an EMBL/GenBank/DDBJ whole genome shotgun (WGS) entry which is preliminary data.</text>
</comment>
<sequence>MAPAAMDVLQPLSTNHIPSAGSSSKAGLSAPPPPPPPNKVRILWRGSLILPDGVPLPGLSIVSTHLPSSSSSGSSHGAGNDRSPRTRIRTSDVFGTPITPVEETIPVLPDSDGNDSGREGRQLVKEEDEAESDLTLAIEMLRHAPLSVRASPSSSTSTAETKKRAAKGSSSSADGADLLDHWVVSSSTSLSLDSAHWSTIDYLQRVLLPPTTDPPRVTMTLSPPLQDHVPHANAGVGAGKRLLAPAAPFDVFSSAPNEFAIVPIVVPLPPPETVGDASSSLSSSSSIRRGKAVAQPVRLALAQRRRRSSPFSTLGLAPALSLRGSAAATGIATSTAAATASAVAAASASASATATVTAAAAALNATPTTERGLSATKKRMAVAARNRTVTSSSAGTIVKAGAPPPPPPSLAPRFAESQMAMDVDGPAPALGKSQSVPAQGTALATSTVPPRTLLRQQIKRLARYALLARGMMDSSSSSSSMKNGTAQQSHSQSQLSSQQAQAQVHPAAAIADEYGPCLKAIVAATEAAFKPEVDAHPAGTPFPLDLPRIAACVQAYVQLYAPPLPRAMPLPGSGSGNGSGMGG</sequence>
<feature type="region of interest" description="Disordered" evidence="1">
    <location>
        <begin position="423"/>
        <end position="448"/>
    </location>
</feature>
<keyword evidence="3" id="KW-1185">Reference proteome</keyword>
<feature type="compositionally biased region" description="Low complexity" evidence="1">
    <location>
        <begin position="65"/>
        <end position="75"/>
    </location>
</feature>
<feature type="compositionally biased region" description="Low complexity" evidence="1">
    <location>
        <begin position="18"/>
        <end position="29"/>
    </location>
</feature>
<organism evidence="2 3">
    <name type="scientific">Tilletia horrida</name>
    <dbReference type="NCBI Taxonomy" id="155126"/>
    <lineage>
        <taxon>Eukaryota</taxon>
        <taxon>Fungi</taxon>
        <taxon>Dikarya</taxon>
        <taxon>Basidiomycota</taxon>
        <taxon>Ustilaginomycotina</taxon>
        <taxon>Exobasidiomycetes</taxon>
        <taxon>Tilletiales</taxon>
        <taxon>Tilletiaceae</taxon>
        <taxon>Tilletia</taxon>
    </lineage>
</organism>
<evidence type="ECO:0000313" key="2">
    <source>
        <dbReference type="EMBL" id="KAK0528247.1"/>
    </source>
</evidence>
<feature type="region of interest" description="Disordered" evidence="1">
    <location>
        <begin position="145"/>
        <end position="173"/>
    </location>
</feature>